<dbReference type="EMBL" id="JAUJYO010000011">
    <property type="protein sequence ID" value="KAK1303268.1"/>
    <property type="molecule type" value="Genomic_DNA"/>
</dbReference>
<sequence length="103" mass="11073">MGKSRKGVAGSDAEMPSKHCHKRGEKGTAEASHSSSTSLAQSTGSTITLDSSHGHDEGESGGSEENQLLLRGCTRCLIYVMVHRDNQRCPSCRSSELLNLFHD</sequence>
<organism evidence="3 4">
    <name type="scientific">Acorus calamus</name>
    <name type="common">Sweet flag</name>
    <dbReference type="NCBI Taxonomy" id="4465"/>
    <lineage>
        <taxon>Eukaryota</taxon>
        <taxon>Viridiplantae</taxon>
        <taxon>Streptophyta</taxon>
        <taxon>Embryophyta</taxon>
        <taxon>Tracheophyta</taxon>
        <taxon>Spermatophyta</taxon>
        <taxon>Magnoliopsida</taxon>
        <taxon>Liliopsida</taxon>
        <taxon>Acoraceae</taxon>
        <taxon>Acorus</taxon>
    </lineage>
</organism>
<reference evidence="3" key="1">
    <citation type="journal article" date="2023" name="Nat. Commun.">
        <title>Diploid and tetraploid genomes of Acorus and the evolution of monocots.</title>
        <authorList>
            <person name="Ma L."/>
            <person name="Liu K.W."/>
            <person name="Li Z."/>
            <person name="Hsiao Y.Y."/>
            <person name="Qi Y."/>
            <person name="Fu T."/>
            <person name="Tang G.D."/>
            <person name="Zhang D."/>
            <person name="Sun W.H."/>
            <person name="Liu D.K."/>
            <person name="Li Y."/>
            <person name="Chen G.Z."/>
            <person name="Liu X.D."/>
            <person name="Liao X.Y."/>
            <person name="Jiang Y.T."/>
            <person name="Yu X."/>
            <person name="Hao Y."/>
            <person name="Huang J."/>
            <person name="Zhao X.W."/>
            <person name="Ke S."/>
            <person name="Chen Y.Y."/>
            <person name="Wu W.L."/>
            <person name="Hsu J.L."/>
            <person name="Lin Y.F."/>
            <person name="Huang M.D."/>
            <person name="Li C.Y."/>
            <person name="Huang L."/>
            <person name="Wang Z.W."/>
            <person name="Zhao X."/>
            <person name="Zhong W.Y."/>
            <person name="Peng D.H."/>
            <person name="Ahmad S."/>
            <person name="Lan S."/>
            <person name="Zhang J.S."/>
            <person name="Tsai W.C."/>
            <person name="Van de Peer Y."/>
            <person name="Liu Z.J."/>
        </authorList>
    </citation>
    <scope>NUCLEOTIDE SEQUENCE</scope>
    <source>
        <strain evidence="3">CP</strain>
    </source>
</reference>
<reference evidence="3" key="2">
    <citation type="submission" date="2023-06" db="EMBL/GenBank/DDBJ databases">
        <authorList>
            <person name="Ma L."/>
            <person name="Liu K.-W."/>
            <person name="Li Z."/>
            <person name="Hsiao Y.-Y."/>
            <person name="Qi Y."/>
            <person name="Fu T."/>
            <person name="Tang G."/>
            <person name="Zhang D."/>
            <person name="Sun W.-H."/>
            <person name="Liu D.-K."/>
            <person name="Li Y."/>
            <person name="Chen G.-Z."/>
            <person name="Liu X.-D."/>
            <person name="Liao X.-Y."/>
            <person name="Jiang Y.-T."/>
            <person name="Yu X."/>
            <person name="Hao Y."/>
            <person name="Huang J."/>
            <person name="Zhao X.-W."/>
            <person name="Ke S."/>
            <person name="Chen Y.-Y."/>
            <person name="Wu W.-L."/>
            <person name="Hsu J.-L."/>
            <person name="Lin Y.-F."/>
            <person name="Huang M.-D."/>
            <person name="Li C.-Y."/>
            <person name="Huang L."/>
            <person name="Wang Z.-W."/>
            <person name="Zhao X."/>
            <person name="Zhong W.-Y."/>
            <person name="Peng D.-H."/>
            <person name="Ahmad S."/>
            <person name="Lan S."/>
            <person name="Zhang J.-S."/>
            <person name="Tsai W.-C."/>
            <person name="Van De Peer Y."/>
            <person name="Liu Z.-J."/>
        </authorList>
    </citation>
    <scope>NUCLEOTIDE SEQUENCE</scope>
    <source>
        <strain evidence="3">CP</strain>
        <tissue evidence="3">Leaves</tissue>
    </source>
</reference>
<keyword evidence="4" id="KW-1185">Reference proteome</keyword>
<evidence type="ECO:0000313" key="3">
    <source>
        <dbReference type="EMBL" id="KAK1303268.1"/>
    </source>
</evidence>
<dbReference type="AlphaFoldDB" id="A0AAV9DQ05"/>
<evidence type="ECO:0000256" key="1">
    <source>
        <dbReference type="SAM" id="MobiDB-lite"/>
    </source>
</evidence>
<evidence type="ECO:0000259" key="2">
    <source>
        <dbReference type="Pfam" id="PF24747"/>
    </source>
</evidence>
<proteinExistence type="predicted"/>
<dbReference type="InterPro" id="IPR055281">
    <property type="entry name" value="GIR1-2/SIED1"/>
</dbReference>
<gene>
    <name evidence="3" type="ORF">QJS10_CPB11g00614</name>
</gene>
<name>A0AAV9DQ05_ACOCL</name>
<feature type="domain" description="GIR1-like zinc ribbon" evidence="2">
    <location>
        <begin position="69"/>
        <end position="102"/>
    </location>
</feature>
<dbReference type="Pfam" id="PF24747">
    <property type="entry name" value="Zn-ribbon_GIR1"/>
    <property type="match status" value="1"/>
</dbReference>
<dbReference type="Proteomes" id="UP001180020">
    <property type="component" value="Unassembled WGS sequence"/>
</dbReference>
<feature type="compositionally biased region" description="Low complexity" evidence="1">
    <location>
        <begin position="29"/>
        <end position="46"/>
    </location>
</feature>
<accession>A0AAV9DQ05</accession>
<dbReference type="InterPro" id="IPR056440">
    <property type="entry name" value="Zn-ribbon_GIR1"/>
</dbReference>
<dbReference type="PANTHER" id="PTHR33177:SF74">
    <property type="entry name" value="PROTEIN GL2-INTERACTING REPRESSOR 1"/>
    <property type="match status" value="1"/>
</dbReference>
<evidence type="ECO:0000313" key="4">
    <source>
        <dbReference type="Proteomes" id="UP001180020"/>
    </source>
</evidence>
<protein>
    <recommendedName>
        <fullName evidence="2">GIR1-like zinc ribbon domain-containing protein</fullName>
    </recommendedName>
</protein>
<dbReference type="PANTHER" id="PTHR33177">
    <property type="entry name" value="PUTATIVE-RELATED"/>
    <property type="match status" value="1"/>
</dbReference>
<feature type="region of interest" description="Disordered" evidence="1">
    <location>
        <begin position="1"/>
        <end position="64"/>
    </location>
</feature>
<comment type="caution">
    <text evidence="3">The sequence shown here is derived from an EMBL/GenBank/DDBJ whole genome shotgun (WGS) entry which is preliminary data.</text>
</comment>